<gene>
    <name evidence="2" type="ORF">Bca52824_035607</name>
</gene>
<dbReference type="Pfam" id="PF13456">
    <property type="entry name" value="RVT_3"/>
    <property type="match status" value="1"/>
</dbReference>
<dbReference type="CDD" id="cd06222">
    <property type="entry name" value="RNase_H_like"/>
    <property type="match status" value="1"/>
</dbReference>
<reference evidence="2 3" key="1">
    <citation type="submission" date="2020-02" db="EMBL/GenBank/DDBJ databases">
        <authorList>
            <person name="Ma Q."/>
            <person name="Huang Y."/>
            <person name="Song X."/>
            <person name="Pei D."/>
        </authorList>
    </citation>
    <scope>NUCLEOTIDE SEQUENCE [LARGE SCALE GENOMIC DNA]</scope>
    <source>
        <strain evidence="2">Sxm20200214</strain>
        <tissue evidence="2">Leaf</tissue>
    </source>
</reference>
<sequence length="191" mass="21587">MEAEIWRDLQAPAPIRDPQVSAIQDASKWLKPPNGWVKCNFASSWVDPTSRCGGAWIVRDANGNAIFHSRRSLQCFPNPLEAELASLLWTLEDMANLRVDKVIFESSSIYIRSAFSYYPSPGMSPMIDIITQRFHDFKEWCTELVLEGSNKVASLIAVSVTRDHRLRSYVGSGGPSWLQSLILHESRNHHS</sequence>
<dbReference type="InterPro" id="IPR052929">
    <property type="entry name" value="RNase_H-like_EbsB-rel"/>
</dbReference>
<keyword evidence="3" id="KW-1185">Reference proteome</keyword>
<dbReference type="PANTHER" id="PTHR47074:SF11">
    <property type="entry name" value="REVERSE TRANSCRIPTASE-LIKE PROTEIN"/>
    <property type="match status" value="1"/>
</dbReference>
<protein>
    <recommendedName>
        <fullName evidence="1">RNase H type-1 domain-containing protein</fullName>
    </recommendedName>
</protein>
<dbReference type="InterPro" id="IPR044730">
    <property type="entry name" value="RNase_H-like_dom_plant"/>
</dbReference>
<dbReference type="Proteomes" id="UP000886595">
    <property type="component" value="Unassembled WGS sequence"/>
</dbReference>
<accession>A0A8X7S329</accession>
<dbReference type="GO" id="GO:0003676">
    <property type="term" value="F:nucleic acid binding"/>
    <property type="evidence" value="ECO:0007669"/>
    <property type="project" value="InterPro"/>
</dbReference>
<comment type="caution">
    <text evidence="2">The sequence shown here is derived from an EMBL/GenBank/DDBJ whole genome shotgun (WGS) entry which is preliminary data.</text>
</comment>
<organism evidence="2 3">
    <name type="scientific">Brassica carinata</name>
    <name type="common">Ethiopian mustard</name>
    <name type="synonym">Abyssinian cabbage</name>
    <dbReference type="NCBI Taxonomy" id="52824"/>
    <lineage>
        <taxon>Eukaryota</taxon>
        <taxon>Viridiplantae</taxon>
        <taxon>Streptophyta</taxon>
        <taxon>Embryophyta</taxon>
        <taxon>Tracheophyta</taxon>
        <taxon>Spermatophyta</taxon>
        <taxon>Magnoliopsida</taxon>
        <taxon>eudicotyledons</taxon>
        <taxon>Gunneridae</taxon>
        <taxon>Pentapetalae</taxon>
        <taxon>rosids</taxon>
        <taxon>malvids</taxon>
        <taxon>Brassicales</taxon>
        <taxon>Brassicaceae</taxon>
        <taxon>Brassiceae</taxon>
        <taxon>Brassica</taxon>
    </lineage>
</organism>
<dbReference type="GO" id="GO:0004523">
    <property type="term" value="F:RNA-DNA hybrid ribonuclease activity"/>
    <property type="evidence" value="ECO:0007669"/>
    <property type="project" value="InterPro"/>
</dbReference>
<proteinExistence type="predicted"/>
<dbReference type="InterPro" id="IPR002156">
    <property type="entry name" value="RNaseH_domain"/>
</dbReference>
<evidence type="ECO:0000313" key="3">
    <source>
        <dbReference type="Proteomes" id="UP000886595"/>
    </source>
</evidence>
<dbReference type="AlphaFoldDB" id="A0A8X7S329"/>
<evidence type="ECO:0000259" key="1">
    <source>
        <dbReference type="Pfam" id="PF13456"/>
    </source>
</evidence>
<dbReference type="PANTHER" id="PTHR47074">
    <property type="entry name" value="BNAC02G40300D PROTEIN"/>
    <property type="match status" value="1"/>
</dbReference>
<feature type="domain" description="RNase H type-1" evidence="1">
    <location>
        <begin position="40"/>
        <end position="157"/>
    </location>
</feature>
<name>A0A8X7S329_BRACI</name>
<dbReference type="EMBL" id="JAAMPC010000008">
    <property type="protein sequence ID" value="KAG2299135.1"/>
    <property type="molecule type" value="Genomic_DNA"/>
</dbReference>
<evidence type="ECO:0000313" key="2">
    <source>
        <dbReference type="EMBL" id="KAG2299135.1"/>
    </source>
</evidence>
<dbReference type="OrthoDB" id="1111123at2759"/>